<dbReference type="PANTHER" id="PTHR43840">
    <property type="entry name" value="MITOCHONDRIAL METAL TRANSPORTER 1-RELATED"/>
    <property type="match status" value="1"/>
</dbReference>
<name>A0ABU3Q7P2_9SPHN</name>
<dbReference type="InterPro" id="IPR050291">
    <property type="entry name" value="CDF_Transporter"/>
</dbReference>
<sequence length="305" mass="33538">MRPSIPPEIEKDLDRAVGLEYWNIGWTISIVVVMGLAMGNSQTMKTAWVEDLLGLIPPIVFLTAVHFERKPSTRLFPFGFARVHSLAFLVAAVALAAVGLSLLWDAAFTLYAQEHATVASITIFGRDIWLGWVMLAAQVYSIIPPYIIGRKELPLAKRLQDEVLYTDALMNKANWLTGAAGLFGVIGLGLGWWWADSVAAAFISIGIIHDGWKALRIASAELADGVPRALGGLEMDAEAEMLMEKLSCQYPGGAIRLRETGRYIHAEICGIEPDRAQDLNALWPGAPERSWRLAQLSFRPPDEEG</sequence>
<feature type="transmembrane region" description="Helical" evidence="6">
    <location>
        <begin position="21"/>
        <end position="41"/>
    </location>
</feature>
<dbReference type="InterPro" id="IPR027469">
    <property type="entry name" value="Cation_efflux_TMD_sf"/>
</dbReference>
<dbReference type="RefSeq" id="WP_315726349.1">
    <property type="nucleotide sequence ID" value="NZ_JAVUPU010000005.1"/>
</dbReference>
<proteinExistence type="predicted"/>
<evidence type="ECO:0000259" key="7">
    <source>
        <dbReference type="Pfam" id="PF01545"/>
    </source>
</evidence>
<feature type="domain" description="Cation efflux protein transmembrane" evidence="7">
    <location>
        <begin position="30"/>
        <end position="222"/>
    </location>
</feature>
<dbReference type="Pfam" id="PF01545">
    <property type="entry name" value="Cation_efflux"/>
    <property type="match status" value="1"/>
</dbReference>
<comment type="caution">
    <text evidence="8">The sequence shown here is derived from an EMBL/GenBank/DDBJ whole genome shotgun (WGS) entry which is preliminary data.</text>
</comment>
<reference evidence="8 9" key="1">
    <citation type="submission" date="2023-05" db="EMBL/GenBank/DDBJ databases">
        <authorList>
            <person name="Guo Y."/>
        </authorList>
    </citation>
    <scope>NUCLEOTIDE SEQUENCE [LARGE SCALE GENOMIC DNA]</scope>
    <source>
        <strain evidence="8 9">GR2756</strain>
    </source>
</reference>
<protein>
    <submittedName>
        <fullName evidence="8">Cation transporter</fullName>
    </submittedName>
</protein>
<evidence type="ECO:0000256" key="6">
    <source>
        <dbReference type="SAM" id="Phobius"/>
    </source>
</evidence>
<evidence type="ECO:0000256" key="1">
    <source>
        <dbReference type="ARBA" id="ARBA00004141"/>
    </source>
</evidence>
<evidence type="ECO:0000256" key="2">
    <source>
        <dbReference type="ARBA" id="ARBA00022448"/>
    </source>
</evidence>
<dbReference type="PANTHER" id="PTHR43840:SF15">
    <property type="entry name" value="MITOCHONDRIAL METAL TRANSPORTER 1-RELATED"/>
    <property type="match status" value="1"/>
</dbReference>
<evidence type="ECO:0000313" key="8">
    <source>
        <dbReference type="EMBL" id="MDT9599424.1"/>
    </source>
</evidence>
<dbReference type="Proteomes" id="UP001259572">
    <property type="component" value="Unassembled WGS sequence"/>
</dbReference>
<dbReference type="InterPro" id="IPR058533">
    <property type="entry name" value="Cation_efflux_TM"/>
</dbReference>
<keyword evidence="2" id="KW-0813">Transport</keyword>
<feature type="transmembrane region" description="Helical" evidence="6">
    <location>
        <begin position="47"/>
        <end position="65"/>
    </location>
</feature>
<dbReference type="EMBL" id="JAVUPU010000005">
    <property type="protein sequence ID" value="MDT9599424.1"/>
    <property type="molecule type" value="Genomic_DNA"/>
</dbReference>
<feature type="transmembrane region" description="Helical" evidence="6">
    <location>
        <begin position="128"/>
        <end position="148"/>
    </location>
</feature>
<evidence type="ECO:0000313" key="9">
    <source>
        <dbReference type="Proteomes" id="UP001259572"/>
    </source>
</evidence>
<keyword evidence="3 6" id="KW-0812">Transmembrane</keyword>
<keyword evidence="5 6" id="KW-0472">Membrane</keyword>
<feature type="transmembrane region" description="Helical" evidence="6">
    <location>
        <begin position="175"/>
        <end position="195"/>
    </location>
</feature>
<feature type="transmembrane region" description="Helical" evidence="6">
    <location>
        <begin position="86"/>
        <end position="108"/>
    </location>
</feature>
<keyword evidence="4 6" id="KW-1133">Transmembrane helix</keyword>
<comment type="subcellular location">
    <subcellularLocation>
        <location evidence="1">Membrane</location>
        <topology evidence="1">Multi-pass membrane protein</topology>
    </subcellularLocation>
</comment>
<accession>A0ABU3Q7P2</accession>
<evidence type="ECO:0000256" key="5">
    <source>
        <dbReference type="ARBA" id="ARBA00023136"/>
    </source>
</evidence>
<dbReference type="Gene3D" id="1.20.1510.10">
    <property type="entry name" value="Cation efflux protein transmembrane domain"/>
    <property type="match status" value="1"/>
</dbReference>
<gene>
    <name evidence="8" type="ORF">RQX22_10735</name>
</gene>
<evidence type="ECO:0000256" key="4">
    <source>
        <dbReference type="ARBA" id="ARBA00022989"/>
    </source>
</evidence>
<keyword evidence="9" id="KW-1185">Reference proteome</keyword>
<dbReference type="SUPFAM" id="SSF161111">
    <property type="entry name" value="Cation efflux protein transmembrane domain-like"/>
    <property type="match status" value="1"/>
</dbReference>
<evidence type="ECO:0000256" key="3">
    <source>
        <dbReference type="ARBA" id="ARBA00022692"/>
    </source>
</evidence>
<organism evidence="8 9">
    <name type="scientific">Sphingosinicella rhizophila</name>
    <dbReference type="NCBI Taxonomy" id="3050082"/>
    <lineage>
        <taxon>Bacteria</taxon>
        <taxon>Pseudomonadati</taxon>
        <taxon>Pseudomonadota</taxon>
        <taxon>Alphaproteobacteria</taxon>
        <taxon>Sphingomonadales</taxon>
        <taxon>Sphingosinicellaceae</taxon>
        <taxon>Sphingosinicella</taxon>
    </lineage>
</organism>